<reference evidence="2" key="1">
    <citation type="submission" date="2016-10" db="EMBL/GenBank/DDBJ databases">
        <authorList>
            <person name="Varghese N."/>
            <person name="Submissions S."/>
        </authorList>
    </citation>
    <scope>NUCLEOTIDE SEQUENCE [LARGE SCALE GENOMIC DNA]</scope>
    <source>
        <strain evidence="2">DSM 45459</strain>
    </source>
</reference>
<sequence length="58" mass="5899">MLELALLFEADGGVTGVEFLLAGGDFGRLESFGTELLFVGDLLFGQAAAAFGGVGVCE</sequence>
<dbReference type="STRING" id="995062.SAMN04489718_0461"/>
<dbReference type="AlphaFoldDB" id="A0A1H0YI72"/>
<dbReference type="RefSeq" id="WP_175454951.1">
    <property type="nucleotide sequence ID" value="NZ_FNKO01000001.1"/>
</dbReference>
<gene>
    <name evidence="1" type="ORF">SAMN04489718_0461</name>
</gene>
<dbReference type="EMBL" id="FNKO01000001">
    <property type="protein sequence ID" value="SDQ14631.1"/>
    <property type="molecule type" value="Genomic_DNA"/>
</dbReference>
<organism evidence="1 2">
    <name type="scientific">Actinopolyspora saharensis</name>
    <dbReference type="NCBI Taxonomy" id="995062"/>
    <lineage>
        <taxon>Bacteria</taxon>
        <taxon>Bacillati</taxon>
        <taxon>Actinomycetota</taxon>
        <taxon>Actinomycetes</taxon>
        <taxon>Actinopolysporales</taxon>
        <taxon>Actinopolysporaceae</taxon>
        <taxon>Actinopolyspora</taxon>
    </lineage>
</organism>
<protein>
    <submittedName>
        <fullName evidence="1">Uncharacterized protein</fullName>
    </submittedName>
</protein>
<accession>A0A1H0YI72</accession>
<keyword evidence="2" id="KW-1185">Reference proteome</keyword>
<dbReference type="Proteomes" id="UP000199301">
    <property type="component" value="Unassembled WGS sequence"/>
</dbReference>
<proteinExistence type="predicted"/>
<evidence type="ECO:0000313" key="2">
    <source>
        <dbReference type="Proteomes" id="UP000199301"/>
    </source>
</evidence>
<name>A0A1H0YI72_9ACTN</name>
<evidence type="ECO:0000313" key="1">
    <source>
        <dbReference type="EMBL" id="SDQ14631.1"/>
    </source>
</evidence>